<dbReference type="InterPro" id="IPR014746">
    <property type="entry name" value="Gln_synth/guanido_kin_cat_dom"/>
</dbReference>
<dbReference type="InterPro" id="IPR042114">
    <property type="entry name" value="GatB_C_1"/>
</dbReference>
<reference evidence="13 14" key="1">
    <citation type="submission" date="2017-04" db="EMBL/GenBank/DDBJ databases">
        <title>Complete genome sequence of Lactobacillus salivarius ZLS006, a probiotic strain isolated from healthy piglet.</title>
        <authorList>
            <person name="Zhang D."/>
        </authorList>
    </citation>
    <scope>NUCLEOTIDE SEQUENCE [LARGE SCALE GENOMIC DNA]</scope>
    <source>
        <strain evidence="13 14">ZLS006</strain>
    </source>
</reference>
<dbReference type="Pfam" id="PF02934">
    <property type="entry name" value="GatB_N"/>
    <property type="match status" value="1"/>
</dbReference>
<dbReference type="InterPro" id="IPR017959">
    <property type="entry name" value="Asn/Gln-tRNA_amidoTrfase_suB/E"/>
</dbReference>
<evidence type="ECO:0000256" key="4">
    <source>
        <dbReference type="ARBA" id="ARBA00022598"/>
    </source>
</evidence>
<gene>
    <name evidence="11" type="primary">gatB</name>
    <name evidence="13" type="ORF">B7R82_02215</name>
</gene>
<keyword evidence="6 11" id="KW-0067">ATP-binding</keyword>
<evidence type="ECO:0000256" key="7">
    <source>
        <dbReference type="ARBA" id="ARBA00022917"/>
    </source>
</evidence>
<dbReference type="FunFam" id="1.10.10.410:FF:000001">
    <property type="entry name" value="Aspartyl/glutamyl-tRNA(Asn/Gln) amidotransferase subunit B"/>
    <property type="match status" value="1"/>
</dbReference>
<dbReference type="SUPFAM" id="SSF89095">
    <property type="entry name" value="GatB/YqeY motif"/>
    <property type="match status" value="1"/>
</dbReference>
<protein>
    <recommendedName>
        <fullName evidence="3 11">Aspartyl/glutamyl-tRNA(Asn/Gln) amidotransferase subunit B</fullName>
        <shortName evidence="11">Asp/Glu-ADT subunit B</shortName>
        <ecNumber evidence="11">6.3.5.-</ecNumber>
    </recommendedName>
</protein>
<keyword evidence="13" id="KW-0808">Transferase</keyword>
<name>A0A1Y0F6D5_9LACO</name>
<dbReference type="NCBIfam" id="TIGR00133">
    <property type="entry name" value="gatB"/>
    <property type="match status" value="1"/>
</dbReference>
<keyword evidence="4 11" id="KW-0436">Ligase</keyword>
<evidence type="ECO:0000256" key="5">
    <source>
        <dbReference type="ARBA" id="ARBA00022741"/>
    </source>
</evidence>
<dbReference type="RefSeq" id="WP_087448589.1">
    <property type="nucleotide sequence ID" value="NZ_CP020858.1"/>
</dbReference>
<dbReference type="Gene3D" id="1.10.150.380">
    <property type="entry name" value="GatB domain, N-terminal subdomain"/>
    <property type="match status" value="1"/>
</dbReference>
<dbReference type="InterPro" id="IPR023168">
    <property type="entry name" value="GatB_Yqey_C_2"/>
</dbReference>
<dbReference type="SMART" id="SM00845">
    <property type="entry name" value="GatB_Yqey"/>
    <property type="match status" value="1"/>
</dbReference>
<evidence type="ECO:0000256" key="6">
    <source>
        <dbReference type="ARBA" id="ARBA00022840"/>
    </source>
</evidence>
<comment type="similarity">
    <text evidence="1 11">Belongs to the GatB/GatE family. GatB subfamily.</text>
</comment>
<dbReference type="SUPFAM" id="SSF55931">
    <property type="entry name" value="Glutamine synthetase/guanido kinase"/>
    <property type="match status" value="1"/>
</dbReference>
<evidence type="ECO:0000313" key="14">
    <source>
        <dbReference type="Proteomes" id="UP000195378"/>
    </source>
</evidence>
<accession>A0A1Y0F6D5</accession>
<dbReference type="AlphaFoldDB" id="A0A1Y0F6D5"/>
<keyword evidence="7 11" id="KW-0648">Protein biosynthesis</keyword>
<evidence type="ECO:0000256" key="11">
    <source>
        <dbReference type="HAMAP-Rule" id="MF_00121"/>
    </source>
</evidence>
<comment type="subunit">
    <text evidence="2 11">Heterotrimer of A, B and C subunits.</text>
</comment>
<dbReference type="GO" id="GO:0070681">
    <property type="term" value="P:glutaminyl-tRNAGln biosynthesis via transamidation"/>
    <property type="evidence" value="ECO:0007669"/>
    <property type="project" value="TreeGrafter"/>
</dbReference>
<dbReference type="EC" id="6.3.5.-" evidence="11"/>
<dbReference type="PANTHER" id="PTHR11659:SF0">
    <property type="entry name" value="GLUTAMYL-TRNA(GLN) AMIDOTRANSFERASE SUBUNIT B, MITOCHONDRIAL"/>
    <property type="match status" value="1"/>
</dbReference>
<dbReference type="HAMAP" id="MF_00121">
    <property type="entry name" value="GatB"/>
    <property type="match status" value="1"/>
</dbReference>
<dbReference type="InterPro" id="IPR004413">
    <property type="entry name" value="GatB"/>
</dbReference>
<evidence type="ECO:0000256" key="1">
    <source>
        <dbReference type="ARBA" id="ARBA00005306"/>
    </source>
</evidence>
<keyword evidence="5 11" id="KW-0547">Nucleotide-binding</keyword>
<dbReference type="Pfam" id="PF02637">
    <property type="entry name" value="GatB_Yqey"/>
    <property type="match status" value="1"/>
</dbReference>
<evidence type="ECO:0000256" key="8">
    <source>
        <dbReference type="ARBA" id="ARBA00024799"/>
    </source>
</evidence>
<dbReference type="EMBL" id="CP020858">
    <property type="protein sequence ID" value="ARU18876.1"/>
    <property type="molecule type" value="Genomic_DNA"/>
</dbReference>
<dbReference type="InterPro" id="IPR006075">
    <property type="entry name" value="Asn/Gln-tRNA_Trfase_suB/E_cat"/>
</dbReference>
<dbReference type="InterPro" id="IPR003789">
    <property type="entry name" value="Asn/Gln_tRNA_amidoTrase-B-like"/>
</dbReference>
<sequence>MNFETTVGLEVHIEMQTNSKAYSPSPVQYGAEQNTNTNVIDWGYPGVLPEINKGALEFGMRAALALHCDITQDVGFDRKNYFYPDNPKAYQITQARTPIGTNGWLEIELEDGTKKKIGIREMHVEEDAGKNTHNPDGYSYVDLNRQGTPLIEIVAEPDISSADEAYAYLTKLRQVIQFTGISDVKMEEGSMRADVNVSIAPIGSDKLGVRTEMKNLNSFEHVRKGIQYEVKRQERLLMSGGEVEQETRRFDEPSGETILMRSKEEANDYRYFPEPDLPPIHISDDWIEEVRASISEMPDKRRERYTQDWGIPAYDAGVLTQTKEMSDFYDATVAAGADPKLAANWLMGEVNAYLNSKQVELSDTALTPEHLATMIKLIEDETISSKIAKKVFKEIITNDTEPKAWVESKGMVQLSDPAKLQPIIDEVLDNNEQSIEDFKNGKDRAIGFLVGQIMKKTRGMANPKMVNKLLMASLKER</sequence>
<feature type="domain" description="Asn/Gln amidotransferase" evidence="12">
    <location>
        <begin position="327"/>
        <end position="474"/>
    </location>
</feature>
<comment type="catalytic activity">
    <reaction evidence="10 11">
        <text>L-glutamyl-tRNA(Gln) + L-glutamine + ATP + H2O = L-glutaminyl-tRNA(Gln) + L-glutamate + ADP + phosphate + H(+)</text>
        <dbReference type="Rhea" id="RHEA:17521"/>
        <dbReference type="Rhea" id="RHEA-COMP:9681"/>
        <dbReference type="Rhea" id="RHEA-COMP:9684"/>
        <dbReference type="ChEBI" id="CHEBI:15377"/>
        <dbReference type="ChEBI" id="CHEBI:15378"/>
        <dbReference type="ChEBI" id="CHEBI:29985"/>
        <dbReference type="ChEBI" id="CHEBI:30616"/>
        <dbReference type="ChEBI" id="CHEBI:43474"/>
        <dbReference type="ChEBI" id="CHEBI:58359"/>
        <dbReference type="ChEBI" id="CHEBI:78520"/>
        <dbReference type="ChEBI" id="CHEBI:78521"/>
        <dbReference type="ChEBI" id="CHEBI:456216"/>
    </reaction>
</comment>
<evidence type="ECO:0000256" key="3">
    <source>
        <dbReference type="ARBA" id="ARBA00016923"/>
    </source>
</evidence>
<dbReference type="FunFam" id="1.10.150.380:FF:000001">
    <property type="entry name" value="Aspartyl/glutamyl-tRNA(Asn/Gln) amidotransferase subunit B"/>
    <property type="match status" value="1"/>
</dbReference>
<dbReference type="InterPro" id="IPR018027">
    <property type="entry name" value="Asn/Gln_amidotransferase"/>
</dbReference>
<evidence type="ECO:0000256" key="2">
    <source>
        <dbReference type="ARBA" id="ARBA00011123"/>
    </source>
</evidence>
<evidence type="ECO:0000256" key="9">
    <source>
        <dbReference type="ARBA" id="ARBA00047380"/>
    </source>
</evidence>
<dbReference type="GO" id="GO:0016740">
    <property type="term" value="F:transferase activity"/>
    <property type="evidence" value="ECO:0007669"/>
    <property type="project" value="UniProtKB-KW"/>
</dbReference>
<dbReference type="GO" id="GO:0050566">
    <property type="term" value="F:asparaginyl-tRNA synthase (glutamine-hydrolyzing) activity"/>
    <property type="evidence" value="ECO:0007669"/>
    <property type="project" value="RHEA"/>
</dbReference>
<evidence type="ECO:0000259" key="12">
    <source>
        <dbReference type="SMART" id="SM00845"/>
    </source>
</evidence>
<organism evidence="13 14">
    <name type="scientific">Ligilactobacillus salivarius</name>
    <dbReference type="NCBI Taxonomy" id="1624"/>
    <lineage>
        <taxon>Bacteria</taxon>
        <taxon>Bacillati</taxon>
        <taxon>Bacillota</taxon>
        <taxon>Bacilli</taxon>
        <taxon>Lactobacillales</taxon>
        <taxon>Lactobacillaceae</taxon>
        <taxon>Ligilactobacillus</taxon>
    </lineage>
</organism>
<dbReference type="NCBIfam" id="NF004011">
    <property type="entry name" value="PRK05477.1-1"/>
    <property type="match status" value="1"/>
</dbReference>
<dbReference type="GO" id="GO:0050567">
    <property type="term" value="F:glutaminyl-tRNA synthase (glutamine-hydrolyzing) activity"/>
    <property type="evidence" value="ECO:0007669"/>
    <property type="project" value="UniProtKB-UniRule"/>
</dbReference>
<proteinExistence type="inferred from homology"/>
<dbReference type="Gene3D" id="1.10.10.410">
    <property type="match status" value="1"/>
</dbReference>
<dbReference type="GO" id="GO:0005524">
    <property type="term" value="F:ATP binding"/>
    <property type="evidence" value="ECO:0007669"/>
    <property type="project" value="UniProtKB-KW"/>
</dbReference>
<dbReference type="Proteomes" id="UP000195378">
    <property type="component" value="Chromosome"/>
</dbReference>
<dbReference type="PANTHER" id="PTHR11659">
    <property type="entry name" value="GLUTAMYL-TRNA GLN AMIDOTRANSFERASE SUBUNIT B MITOCHONDRIAL AND PROKARYOTIC PET112-RELATED"/>
    <property type="match status" value="1"/>
</dbReference>
<comment type="function">
    <text evidence="8 11">Allows the formation of correctly charged Asn-tRNA(Asn) or Gln-tRNA(Gln) through the transamidation of misacylated Asp-tRNA(Asn) or Glu-tRNA(Gln) in organisms which lack either or both of asparaginyl-tRNA or glutaminyl-tRNA synthetases. The reaction takes place in the presence of glutamine and ATP through an activated phospho-Asp-tRNA(Asn) or phospho-Glu-tRNA(Gln).</text>
</comment>
<dbReference type="NCBIfam" id="NF004014">
    <property type="entry name" value="PRK05477.1-4"/>
    <property type="match status" value="1"/>
</dbReference>
<comment type="catalytic activity">
    <reaction evidence="9 11">
        <text>L-aspartyl-tRNA(Asn) + L-glutamine + ATP + H2O = L-asparaginyl-tRNA(Asn) + L-glutamate + ADP + phosphate + 2 H(+)</text>
        <dbReference type="Rhea" id="RHEA:14513"/>
        <dbReference type="Rhea" id="RHEA-COMP:9674"/>
        <dbReference type="Rhea" id="RHEA-COMP:9677"/>
        <dbReference type="ChEBI" id="CHEBI:15377"/>
        <dbReference type="ChEBI" id="CHEBI:15378"/>
        <dbReference type="ChEBI" id="CHEBI:29985"/>
        <dbReference type="ChEBI" id="CHEBI:30616"/>
        <dbReference type="ChEBI" id="CHEBI:43474"/>
        <dbReference type="ChEBI" id="CHEBI:58359"/>
        <dbReference type="ChEBI" id="CHEBI:78515"/>
        <dbReference type="ChEBI" id="CHEBI:78516"/>
        <dbReference type="ChEBI" id="CHEBI:456216"/>
    </reaction>
</comment>
<evidence type="ECO:0000313" key="13">
    <source>
        <dbReference type="EMBL" id="ARU18876.1"/>
    </source>
</evidence>
<dbReference type="NCBIfam" id="NF004012">
    <property type="entry name" value="PRK05477.1-2"/>
    <property type="match status" value="1"/>
</dbReference>
<evidence type="ECO:0000256" key="10">
    <source>
        <dbReference type="ARBA" id="ARBA00047913"/>
    </source>
</evidence>
<dbReference type="GO" id="GO:0006412">
    <property type="term" value="P:translation"/>
    <property type="evidence" value="ECO:0007669"/>
    <property type="project" value="UniProtKB-UniRule"/>
</dbReference>